<gene>
    <name evidence="1" type="ORF">JK635_01945</name>
</gene>
<evidence type="ECO:0000313" key="2">
    <source>
        <dbReference type="Proteomes" id="UP000623967"/>
    </source>
</evidence>
<dbReference type="EMBL" id="JAESWB010000025">
    <property type="protein sequence ID" value="MBL4951001.1"/>
    <property type="molecule type" value="Genomic_DNA"/>
</dbReference>
<evidence type="ECO:0000313" key="1">
    <source>
        <dbReference type="EMBL" id="MBL4951001.1"/>
    </source>
</evidence>
<organism evidence="1 2">
    <name type="scientific">Neobacillus paridis</name>
    <dbReference type="NCBI Taxonomy" id="2803862"/>
    <lineage>
        <taxon>Bacteria</taxon>
        <taxon>Bacillati</taxon>
        <taxon>Bacillota</taxon>
        <taxon>Bacilli</taxon>
        <taxon>Bacillales</taxon>
        <taxon>Bacillaceae</taxon>
        <taxon>Neobacillus</taxon>
    </lineage>
</organism>
<name>A0ABS1TI63_9BACI</name>
<accession>A0ABS1TI63</accession>
<dbReference type="Proteomes" id="UP000623967">
    <property type="component" value="Unassembled WGS sequence"/>
</dbReference>
<reference evidence="1 2" key="1">
    <citation type="submission" date="2021-01" db="EMBL/GenBank/DDBJ databases">
        <title>Genome public.</title>
        <authorList>
            <person name="Liu C."/>
            <person name="Sun Q."/>
        </authorList>
    </citation>
    <scope>NUCLEOTIDE SEQUENCE [LARGE SCALE GENOMIC DNA]</scope>
    <source>
        <strain evidence="1 2">YIM B02564</strain>
    </source>
</reference>
<sequence>MPTRPDDVNKIISKYIKAKTPHFFIYAKDKKKENVEPLNDSVVNNLEDIIPKKRINFVKIAGKFNYRMLMSGNVERIDKNIIQKYKELDRNKKWISNKLDDNSTNKKIYIYKFIREELSSLQFDESRIVDILVEYLYGRKNSSFKETLWWVYGDILLSNLRENLKETKQCECCGIRIKIINNQSKYCENCFNRRRKEYKRKKEKMYRMKKRGQLEGS</sequence>
<comment type="caution">
    <text evidence="1">The sequence shown here is derived from an EMBL/GenBank/DDBJ whole genome shotgun (WGS) entry which is preliminary data.</text>
</comment>
<keyword evidence="2" id="KW-1185">Reference proteome</keyword>
<protein>
    <submittedName>
        <fullName evidence="1">Uncharacterized protein</fullName>
    </submittedName>
</protein>
<proteinExistence type="predicted"/>